<name>A0A8E0IBX1_LACPA</name>
<evidence type="ECO:0000259" key="1">
    <source>
        <dbReference type="Pfam" id="PF23343"/>
    </source>
</evidence>
<dbReference type="Proteomes" id="UP000014257">
    <property type="component" value="Unassembled WGS sequence"/>
</dbReference>
<proteinExistence type="predicted"/>
<accession>A0A8E0IBX1</accession>
<reference evidence="2 3" key="1">
    <citation type="journal article" date="2013" name="PLoS ONE">
        <title>Lactobacillus paracasei comparative genomics: towards species pan-genome definition and exploitation of diversity.</title>
        <authorList>
            <person name="Smokvina T."/>
            <person name="Wels M."/>
            <person name="Polka J."/>
            <person name="Chervaux C."/>
            <person name="Brisse S."/>
            <person name="Boekhorst J."/>
            <person name="van Hylckama Vlieg J.E."/>
            <person name="Siezen R.J."/>
        </authorList>
    </citation>
    <scope>NUCLEOTIDE SEQUENCE [LARGE SCALE GENOMIC DNA]</scope>
    <source>
        <strain evidence="2 3">Lpp22</strain>
    </source>
</reference>
<comment type="caution">
    <text evidence="2">The sequence shown here is derived from an EMBL/GenBank/DDBJ whole genome shotgun (WGS) entry which is preliminary data.</text>
</comment>
<organism evidence="2 3">
    <name type="scientific">Lacticaseibacillus paracasei subsp. paracasei Lpp22</name>
    <dbReference type="NCBI Taxonomy" id="1256221"/>
    <lineage>
        <taxon>Bacteria</taxon>
        <taxon>Bacillati</taxon>
        <taxon>Bacillota</taxon>
        <taxon>Bacilli</taxon>
        <taxon>Lactobacillales</taxon>
        <taxon>Lactobacillaceae</taxon>
        <taxon>Lacticaseibacillus</taxon>
    </lineage>
</organism>
<dbReference type="InterPro" id="IPR056906">
    <property type="entry name" value="ORF2/G2P_dom"/>
</dbReference>
<sequence length="290" mass="33623">MSKNSGEYEYNAKVITFEDHIEIVKYGVPRVHKAPKLLKNPESNMPINVSDSDETQLVQQAFRIKRKVKYYLEANPFNLFWTLTFDDSKVNAKNYVYARNRLRAWLKYQREKFGRFDYLFIPELHPSTGRIHFHGVTGGLAPPLTPARYPKSQRLIKKKGLQIYNADSWEKGFSTVSHIADKRKAANYITKYITKELMQIPHAYHQPRYFVSHGLKQPTVDYCDLDESYFTLFRPNFVVGHLSGSDSALETDVAIYQIDITREGELEQEDGIKTVWKLKNTVDYGNEGGP</sequence>
<evidence type="ECO:0000313" key="2">
    <source>
        <dbReference type="EMBL" id="EPC32972.1"/>
    </source>
</evidence>
<evidence type="ECO:0000313" key="3">
    <source>
        <dbReference type="Proteomes" id="UP000014257"/>
    </source>
</evidence>
<dbReference type="Pfam" id="PF23343">
    <property type="entry name" value="REP_ORF2-G2P"/>
    <property type="match status" value="1"/>
</dbReference>
<dbReference type="AlphaFoldDB" id="A0A8E0IBX1"/>
<protein>
    <submittedName>
        <fullName evidence="2">Rep protein</fullName>
    </submittedName>
</protein>
<feature type="domain" description="Replication-associated protein ORF2/G2P" evidence="1">
    <location>
        <begin position="78"/>
        <end position="196"/>
    </location>
</feature>
<gene>
    <name evidence="2" type="ORF">Lpp22_0274</name>
</gene>
<dbReference type="EMBL" id="ANMI01000017">
    <property type="protein sequence ID" value="EPC32972.1"/>
    <property type="molecule type" value="Genomic_DNA"/>
</dbReference>